<reference evidence="3" key="1">
    <citation type="submission" date="2015-09" db="EMBL/GenBank/DDBJ databases">
        <title>Scylla olivacea transcriptome.</title>
        <authorList>
            <person name="Ikhwanuddin M."/>
        </authorList>
    </citation>
    <scope>NUCLEOTIDE SEQUENCE</scope>
</reference>
<dbReference type="GO" id="GO:0005680">
    <property type="term" value="C:anaphase-promoting complex"/>
    <property type="evidence" value="ECO:0007669"/>
    <property type="project" value="TreeGrafter"/>
</dbReference>
<dbReference type="PROSITE" id="PS50005">
    <property type="entry name" value="TPR"/>
    <property type="match status" value="1"/>
</dbReference>
<evidence type="ECO:0000256" key="2">
    <source>
        <dbReference type="PROSITE-ProRule" id="PRU00339"/>
    </source>
</evidence>
<evidence type="ECO:0008006" key="4">
    <source>
        <dbReference type="Google" id="ProtNLM"/>
    </source>
</evidence>
<feature type="repeat" description="TPR" evidence="2">
    <location>
        <begin position="333"/>
        <end position="366"/>
    </location>
</feature>
<dbReference type="EMBL" id="GDRN01088906">
    <property type="protein sequence ID" value="JAI60751.1"/>
    <property type="molecule type" value="Transcribed_RNA"/>
</dbReference>
<dbReference type="PANTHER" id="PTHR12558">
    <property type="entry name" value="CELL DIVISION CYCLE 16,23,27"/>
    <property type="match status" value="1"/>
</dbReference>
<keyword evidence="1 2" id="KW-0802">TPR repeat</keyword>
<evidence type="ECO:0000256" key="1">
    <source>
        <dbReference type="ARBA" id="ARBA00022803"/>
    </source>
</evidence>
<dbReference type="AlphaFoldDB" id="A0A0P4W4D8"/>
<dbReference type="InterPro" id="IPR019734">
    <property type="entry name" value="TPR_rpt"/>
</dbReference>
<dbReference type="Gene3D" id="1.25.40.10">
    <property type="entry name" value="Tetratricopeptide repeat domain"/>
    <property type="match status" value="2"/>
</dbReference>
<dbReference type="Pfam" id="PF14559">
    <property type="entry name" value="TPR_19"/>
    <property type="match status" value="1"/>
</dbReference>
<dbReference type="PANTHER" id="PTHR12558:SF36">
    <property type="entry name" value="ANAPHASE-PROMOTING COMPLEX SUBUNIT 7"/>
    <property type="match status" value="1"/>
</dbReference>
<dbReference type="GO" id="GO:0051301">
    <property type="term" value="P:cell division"/>
    <property type="evidence" value="ECO:0007669"/>
    <property type="project" value="TreeGrafter"/>
</dbReference>
<evidence type="ECO:0000313" key="3">
    <source>
        <dbReference type="EMBL" id="JAI60751.1"/>
    </source>
</evidence>
<dbReference type="InterPro" id="IPR011990">
    <property type="entry name" value="TPR-like_helical_dom_sf"/>
</dbReference>
<protein>
    <recommendedName>
        <fullName evidence="4">Anaphase-promoting complex subunit 7</fullName>
    </recommendedName>
</protein>
<accession>A0A0P4W4D8</accession>
<dbReference type="GO" id="GO:0045842">
    <property type="term" value="P:positive regulation of mitotic metaphase/anaphase transition"/>
    <property type="evidence" value="ECO:0007669"/>
    <property type="project" value="TreeGrafter"/>
</dbReference>
<organism evidence="3">
    <name type="scientific">Scylla olivacea</name>
    <name type="common">Orange mud crab</name>
    <name type="synonym">Cancer olivacea</name>
    <dbReference type="NCBI Taxonomy" id="85551"/>
    <lineage>
        <taxon>Eukaryota</taxon>
        <taxon>Metazoa</taxon>
        <taxon>Ecdysozoa</taxon>
        <taxon>Arthropoda</taxon>
        <taxon>Crustacea</taxon>
        <taxon>Multicrustacea</taxon>
        <taxon>Malacostraca</taxon>
        <taxon>Eumalacostraca</taxon>
        <taxon>Eucarida</taxon>
        <taxon>Decapoda</taxon>
        <taxon>Pleocyemata</taxon>
        <taxon>Brachyura</taxon>
        <taxon>Eubrachyura</taxon>
        <taxon>Portunoidea</taxon>
        <taxon>Portunidae</taxon>
        <taxon>Portuninae</taxon>
        <taxon>Scylla</taxon>
    </lineage>
</organism>
<dbReference type="SMART" id="SM00028">
    <property type="entry name" value="TPR"/>
    <property type="match status" value="6"/>
</dbReference>
<sequence length="557" mass="62419">MYLFEQIKLLHDNGLHSNLIALGSLVLSVAENQPESYLLPAARYQTLVYVGRALQSLGEYRRAEATLKEALQYAKAATKTKVAKTADMFKEGLTEIDVKYAMAECNMAVRQYSQALTVLESIPQRHRTPKVNMRMGRLYQQVGMERPAITAYKEVLKECPLALEAVQELLSLGVRGAEVASLMINIHGSCAGTEWLSMWVKGHAYLHSRDYTNAISSFKHLEENSALSRNVDILATLGETYYLAGDSKNALTYLQRAHVLNHLNLRGTDLLACLLAAEKRNRELEELAMSTTAVTDTAPQPWITMGYYCQLSKRTTKAIYFAHKACSINPRSIEGLLLKGTLLLELKKLQEAVMHFREAMQIAPHRFEPHKGLVDCYLAMHRSREAVAIASNTCKLLGQTPRALTLYASVLVKDSLTVSKGKSLLEKALKEDSYHLPAVYLLCELYEQDLRYESAIELLRKQVAVQSTSRLHQMLADFFSRVHDEEKAAHHFGIALNHEPSNTRALEGMQKMEAAPDAVETPPYDMEVEDIGDSEGEVEESDLEAVWSDVDFSFSGQ</sequence>
<dbReference type="GO" id="GO:0016567">
    <property type="term" value="P:protein ubiquitination"/>
    <property type="evidence" value="ECO:0007669"/>
    <property type="project" value="TreeGrafter"/>
</dbReference>
<name>A0A0P4W4D8_SCYOL</name>
<dbReference type="SUPFAM" id="SSF48452">
    <property type="entry name" value="TPR-like"/>
    <property type="match status" value="2"/>
</dbReference>
<proteinExistence type="predicted"/>